<accession>A0A836B0E5</accession>
<dbReference type="EMBL" id="JAEHOC010000003">
    <property type="protein sequence ID" value="KAG2443634.1"/>
    <property type="molecule type" value="Genomic_DNA"/>
</dbReference>
<proteinExistence type="predicted"/>
<sequence>MAHVHARVPVRPHDAACGVRVLPPRRYGTTRLVLDGACAGKGFEAAVARAVQCSAWRTGPSAGCHRAADAGAPAQWKRCAPWPGMAGA</sequence>
<evidence type="ECO:0000313" key="2">
    <source>
        <dbReference type="Proteomes" id="UP000650467"/>
    </source>
</evidence>
<comment type="caution">
    <text evidence="1">The sequence shown here is derived from an EMBL/GenBank/DDBJ whole genome shotgun (WGS) entry which is preliminary data.</text>
</comment>
<name>A0A836B0E5_CHLIN</name>
<dbReference type="AlphaFoldDB" id="A0A836B0E5"/>
<reference evidence="1" key="1">
    <citation type="journal article" date="2020" name="bioRxiv">
        <title>Comparative genomics of Chlamydomonas.</title>
        <authorList>
            <person name="Craig R.J."/>
            <person name="Hasan A.R."/>
            <person name="Ness R.W."/>
            <person name="Keightley P.D."/>
        </authorList>
    </citation>
    <scope>NUCLEOTIDE SEQUENCE</scope>
    <source>
        <strain evidence="1">SAG 7.73</strain>
    </source>
</reference>
<evidence type="ECO:0000313" key="1">
    <source>
        <dbReference type="EMBL" id="KAG2443634.1"/>
    </source>
</evidence>
<keyword evidence="2" id="KW-1185">Reference proteome</keyword>
<organism evidence="1 2">
    <name type="scientific">Chlamydomonas incerta</name>
    <dbReference type="NCBI Taxonomy" id="51695"/>
    <lineage>
        <taxon>Eukaryota</taxon>
        <taxon>Viridiplantae</taxon>
        <taxon>Chlorophyta</taxon>
        <taxon>core chlorophytes</taxon>
        <taxon>Chlorophyceae</taxon>
        <taxon>CS clade</taxon>
        <taxon>Chlamydomonadales</taxon>
        <taxon>Chlamydomonadaceae</taxon>
        <taxon>Chlamydomonas</taxon>
    </lineage>
</organism>
<dbReference type="Proteomes" id="UP000650467">
    <property type="component" value="Unassembled WGS sequence"/>
</dbReference>
<gene>
    <name evidence="1" type="ORF">HXX76_001984</name>
</gene>
<protein>
    <submittedName>
        <fullName evidence="1">Uncharacterized protein</fullName>
    </submittedName>
</protein>